<keyword evidence="2" id="KW-1185">Reference proteome</keyword>
<dbReference type="Proteomes" id="UP000184041">
    <property type="component" value="Unassembled WGS sequence"/>
</dbReference>
<accession>A0A1M5JPR2</accession>
<gene>
    <name evidence="1" type="ORF">SAMN05443144_1281</name>
</gene>
<name>A0A1M5JPR2_9BACT</name>
<sequence length="322" mass="37974">MFIDIYESNRVSKYLEQFDKIVSEIDSIPQTNAYLSELESSFKEEKISFDKILSQKLKSFKAEFESYGGETIYADMYHPGIIKVIKKYNNPKSFYSAYRLKDIGYTICERVDEIKVAVKNRPSSIGAKLRERFEELLILIFIYGLKYVESSDDYVTWYKEKDTTFRQANDLKKLFSLFKEYKDIGCRLWVVKYFKRCNNRLLVLDDIEYDEVNYLELSDEEKKKERRKAESNNEKLSVAEEWLWPLARDIGKMENPTHQDIENRILKDFPNFDGVPGELDLKFTKGENNLNKSKIDIALRYLFNKNHDPNVGKGSIADRFAV</sequence>
<dbReference type="RefSeq" id="WP_073067901.1">
    <property type="nucleotide sequence ID" value="NZ_FQUS01000028.1"/>
</dbReference>
<proteinExistence type="predicted"/>
<evidence type="ECO:0000313" key="1">
    <source>
        <dbReference type="EMBL" id="SHG42280.1"/>
    </source>
</evidence>
<evidence type="ECO:0000313" key="2">
    <source>
        <dbReference type="Proteomes" id="UP000184041"/>
    </source>
</evidence>
<protein>
    <submittedName>
        <fullName evidence="1">Uncharacterized protein</fullName>
    </submittedName>
</protein>
<dbReference type="EMBL" id="FQUS01000028">
    <property type="protein sequence ID" value="SHG42280.1"/>
    <property type="molecule type" value="Genomic_DNA"/>
</dbReference>
<organism evidence="1 2">
    <name type="scientific">Fodinibius roseus</name>
    <dbReference type="NCBI Taxonomy" id="1194090"/>
    <lineage>
        <taxon>Bacteria</taxon>
        <taxon>Pseudomonadati</taxon>
        <taxon>Balneolota</taxon>
        <taxon>Balneolia</taxon>
        <taxon>Balneolales</taxon>
        <taxon>Balneolaceae</taxon>
        <taxon>Fodinibius</taxon>
    </lineage>
</organism>
<dbReference type="AlphaFoldDB" id="A0A1M5JPR2"/>
<reference evidence="1 2" key="1">
    <citation type="submission" date="2016-11" db="EMBL/GenBank/DDBJ databases">
        <authorList>
            <person name="Jaros S."/>
            <person name="Januszkiewicz K."/>
            <person name="Wedrychowicz H."/>
        </authorList>
    </citation>
    <scope>NUCLEOTIDE SEQUENCE [LARGE SCALE GENOMIC DNA]</scope>
    <source>
        <strain evidence="1 2">DSM 21986</strain>
    </source>
</reference>